<evidence type="ECO:0000259" key="10">
    <source>
        <dbReference type="PROSITE" id="PS50071"/>
    </source>
</evidence>
<dbReference type="PROSITE" id="PS00027">
    <property type="entry name" value="HOMEOBOX_1"/>
    <property type="match status" value="1"/>
</dbReference>
<dbReference type="OrthoDB" id="6159439at2759"/>
<evidence type="ECO:0000259" key="11">
    <source>
        <dbReference type="PROSITE" id="PS51179"/>
    </source>
</evidence>
<feature type="compositionally biased region" description="Polar residues" evidence="9">
    <location>
        <begin position="155"/>
        <end position="169"/>
    </location>
</feature>
<keyword evidence="8" id="KW-0175">Coiled coil</keyword>
<dbReference type="CDD" id="cd00086">
    <property type="entry name" value="homeodomain"/>
    <property type="match status" value="1"/>
</dbReference>
<dbReference type="PROSITE" id="PS50071">
    <property type="entry name" value="HOMEOBOX_2"/>
    <property type="match status" value="1"/>
</dbReference>
<evidence type="ECO:0000256" key="3">
    <source>
        <dbReference type="ARBA" id="ARBA00023155"/>
    </source>
</evidence>
<evidence type="ECO:0000313" key="12">
    <source>
        <dbReference type="EMBL" id="KAG8447434.1"/>
    </source>
</evidence>
<dbReference type="InterPro" id="IPR001356">
    <property type="entry name" value="HD"/>
</dbReference>
<feature type="DNA-binding region" description="Homeobox" evidence="5">
    <location>
        <begin position="296"/>
        <end position="355"/>
    </location>
</feature>
<dbReference type="PROSITE" id="PS00465">
    <property type="entry name" value="POU_2"/>
    <property type="match status" value="1"/>
</dbReference>
<evidence type="ECO:0000256" key="7">
    <source>
        <dbReference type="RuleBase" id="RU361194"/>
    </source>
</evidence>
<dbReference type="InterPro" id="IPR013847">
    <property type="entry name" value="POU"/>
</dbReference>
<gene>
    <name evidence="12" type="ORF">GDO86_014787</name>
</gene>
<feature type="region of interest" description="Disordered" evidence="9">
    <location>
        <begin position="93"/>
        <end position="126"/>
    </location>
</feature>
<sequence>MDNQAMSGQSSFPNFNYNPEMVQDAWNYHYLGNFNTSSYLQPYYQVPALKSEYNPELEGTPSGFQGPLVDWNLYPQFQFSGLVNPHVPSGRYESLGGSNVGGQDGSNSEGRSPETPSTLSPIDPSSWPHVSVIQYNPVLSQPRSESDVSEEPQESNHSPALSSESGTSNTEDEDSIKTPVKVLRGGTGKRVGSSPRMDTKVEELTLEDLERFVKELKEKRVSLGYTQGDIGYALGILYGKMFSQTTICRFESLRLTFTNMCRLKPLLERWMEEAEEDNENLQDLIQKAHQEEANRRRKYRTYFDKLVRTKLENYFLSNQKPSPQELVNIAKELELEKTVVRVWFCNRRQKEKSQEWKSKGNDFSNNLNAFGSPSGPFSQMPQDFNAAPLGSPHSPFCPPTFLPPTPTSEMFPHNLSPGMGVLTS</sequence>
<dbReference type="PROSITE" id="PS51179">
    <property type="entry name" value="POU_3"/>
    <property type="match status" value="1"/>
</dbReference>
<dbReference type="InterPro" id="IPR009057">
    <property type="entry name" value="Homeodomain-like_sf"/>
</dbReference>
<dbReference type="InterPro" id="IPR000327">
    <property type="entry name" value="POU_dom"/>
</dbReference>
<comment type="caution">
    <text evidence="12">The sequence shown here is derived from an EMBL/GenBank/DDBJ whole genome shotgun (WGS) entry which is preliminary data.</text>
</comment>
<dbReference type="PRINTS" id="PR00028">
    <property type="entry name" value="POUDOMAIN"/>
</dbReference>
<dbReference type="EMBL" id="JAACNH010000003">
    <property type="protein sequence ID" value="KAG8447434.1"/>
    <property type="molecule type" value="Genomic_DNA"/>
</dbReference>
<comment type="subcellular location">
    <subcellularLocation>
        <location evidence="1 5 6">Nucleus</location>
    </subcellularLocation>
</comment>
<dbReference type="InterPro" id="IPR010982">
    <property type="entry name" value="Lambda_DNA-bd_dom_sf"/>
</dbReference>
<evidence type="ECO:0000313" key="13">
    <source>
        <dbReference type="Proteomes" id="UP000812440"/>
    </source>
</evidence>
<dbReference type="InterPro" id="IPR017970">
    <property type="entry name" value="Homeobox_CS"/>
</dbReference>
<dbReference type="SUPFAM" id="SSF46689">
    <property type="entry name" value="Homeodomain-like"/>
    <property type="match status" value="1"/>
</dbReference>
<dbReference type="PANTHER" id="PTHR11636:SF134">
    <property type="entry name" value="POU DOMAIN, CLASS 5, TRANSCRIPTION FACTOR 1.3"/>
    <property type="match status" value="1"/>
</dbReference>
<dbReference type="Pfam" id="PF00046">
    <property type="entry name" value="Homeodomain"/>
    <property type="match status" value="1"/>
</dbReference>
<dbReference type="PANTHER" id="PTHR11636">
    <property type="entry name" value="POU DOMAIN"/>
    <property type="match status" value="1"/>
</dbReference>
<dbReference type="InterPro" id="IPR050255">
    <property type="entry name" value="POU_domain_TF"/>
</dbReference>
<dbReference type="Proteomes" id="UP000812440">
    <property type="component" value="Chromosome 8_10"/>
</dbReference>
<dbReference type="GO" id="GO:0005634">
    <property type="term" value="C:nucleus"/>
    <property type="evidence" value="ECO:0007669"/>
    <property type="project" value="UniProtKB-SubCell"/>
</dbReference>
<evidence type="ECO:0000256" key="8">
    <source>
        <dbReference type="SAM" id="Coils"/>
    </source>
</evidence>
<dbReference type="SMART" id="SM00389">
    <property type="entry name" value="HOX"/>
    <property type="match status" value="1"/>
</dbReference>
<evidence type="ECO:0000256" key="1">
    <source>
        <dbReference type="ARBA" id="ARBA00004123"/>
    </source>
</evidence>
<dbReference type="Pfam" id="PF00157">
    <property type="entry name" value="Pou"/>
    <property type="match status" value="1"/>
</dbReference>
<accession>A0A8T2JVB7</accession>
<feature type="domain" description="Homeobox" evidence="10">
    <location>
        <begin position="294"/>
        <end position="354"/>
    </location>
</feature>
<keyword evidence="3 5" id="KW-0371">Homeobox</keyword>
<feature type="coiled-coil region" evidence="8">
    <location>
        <begin position="267"/>
        <end position="298"/>
    </location>
</feature>
<proteinExistence type="inferred from homology"/>
<keyword evidence="13" id="KW-1185">Reference proteome</keyword>
<keyword evidence="4 5" id="KW-0539">Nucleus</keyword>
<evidence type="ECO:0000256" key="5">
    <source>
        <dbReference type="PROSITE-ProRule" id="PRU00108"/>
    </source>
</evidence>
<comment type="similarity">
    <text evidence="7">Belongs to the POU transcription factor family.</text>
</comment>
<evidence type="ECO:0000256" key="4">
    <source>
        <dbReference type="ARBA" id="ARBA00023242"/>
    </source>
</evidence>
<dbReference type="GO" id="GO:0000981">
    <property type="term" value="F:DNA-binding transcription factor activity, RNA polymerase II-specific"/>
    <property type="evidence" value="ECO:0007669"/>
    <property type="project" value="InterPro"/>
</dbReference>
<feature type="region of interest" description="Disordered" evidence="9">
    <location>
        <begin position="140"/>
        <end position="196"/>
    </location>
</feature>
<protein>
    <recommendedName>
        <fullName evidence="7">POU domain protein</fullName>
    </recommendedName>
</protein>
<feature type="domain" description="POU-specific" evidence="11">
    <location>
        <begin position="201"/>
        <end position="275"/>
    </location>
</feature>
<dbReference type="GO" id="GO:0000978">
    <property type="term" value="F:RNA polymerase II cis-regulatory region sequence-specific DNA binding"/>
    <property type="evidence" value="ECO:0007669"/>
    <property type="project" value="TreeGrafter"/>
</dbReference>
<keyword evidence="7" id="KW-0804">Transcription</keyword>
<evidence type="ECO:0000256" key="6">
    <source>
        <dbReference type="RuleBase" id="RU000682"/>
    </source>
</evidence>
<feature type="compositionally biased region" description="Polar residues" evidence="9">
    <location>
        <begin position="105"/>
        <end position="120"/>
    </location>
</feature>
<dbReference type="Gene3D" id="1.10.10.60">
    <property type="entry name" value="Homeodomain-like"/>
    <property type="match status" value="1"/>
</dbReference>
<evidence type="ECO:0000256" key="9">
    <source>
        <dbReference type="SAM" id="MobiDB-lite"/>
    </source>
</evidence>
<dbReference type="SMART" id="SM00352">
    <property type="entry name" value="POU"/>
    <property type="match status" value="1"/>
</dbReference>
<dbReference type="SUPFAM" id="SSF47413">
    <property type="entry name" value="lambda repressor-like DNA-binding domains"/>
    <property type="match status" value="1"/>
</dbReference>
<organism evidence="12 13">
    <name type="scientific">Hymenochirus boettgeri</name>
    <name type="common">Congo dwarf clawed frog</name>
    <dbReference type="NCBI Taxonomy" id="247094"/>
    <lineage>
        <taxon>Eukaryota</taxon>
        <taxon>Metazoa</taxon>
        <taxon>Chordata</taxon>
        <taxon>Craniata</taxon>
        <taxon>Vertebrata</taxon>
        <taxon>Euteleostomi</taxon>
        <taxon>Amphibia</taxon>
        <taxon>Batrachia</taxon>
        <taxon>Anura</taxon>
        <taxon>Pipoidea</taxon>
        <taxon>Pipidae</taxon>
        <taxon>Pipinae</taxon>
        <taxon>Hymenochirus</taxon>
    </lineage>
</organism>
<name>A0A8T2JVB7_9PIPI</name>
<evidence type="ECO:0000256" key="2">
    <source>
        <dbReference type="ARBA" id="ARBA00023125"/>
    </source>
</evidence>
<dbReference type="Gene3D" id="1.10.260.40">
    <property type="entry name" value="lambda repressor-like DNA-binding domains"/>
    <property type="match status" value="1"/>
</dbReference>
<keyword evidence="2 5" id="KW-0238">DNA-binding</keyword>
<reference evidence="12" key="1">
    <citation type="thesis" date="2020" institute="ProQuest LLC" country="789 East Eisenhower Parkway, Ann Arbor, MI, USA">
        <title>Comparative Genomics and Chromosome Evolution.</title>
        <authorList>
            <person name="Mudd A.B."/>
        </authorList>
    </citation>
    <scope>NUCLEOTIDE SEQUENCE</scope>
    <source>
        <strain evidence="12">Female2</strain>
        <tissue evidence="12">Blood</tissue>
    </source>
</reference>
<dbReference type="AlphaFoldDB" id="A0A8T2JVB7"/>